<proteinExistence type="predicted"/>
<dbReference type="Proteomes" id="UP000460221">
    <property type="component" value="Unassembled WGS sequence"/>
</dbReference>
<name>A0A7K1FJL4_9ACTN</name>
<evidence type="ECO:0000256" key="1">
    <source>
        <dbReference type="SAM" id="SignalP"/>
    </source>
</evidence>
<dbReference type="AlphaFoldDB" id="A0A7K1FJL4"/>
<dbReference type="RefSeq" id="WP_154767448.1">
    <property type="nucleotide sequence ID" value="NZ_WLYK01000001.1"/>
</dbReference>
<evidence type="ECO:0000313" key="2">
    <source>
        <dbReference type="EMBL" id="MTD13629.1"/>
    </source>
</evidence>
<keyword evidence="3" id="KW-1185">Reference proteome</keyword>
<gene>
    <name evidence="2" type="ORF">GIS00_06685</name>
</gene>
<organism evidence="2 3">
    <name type="scientific">Nakamurella alba</name>
    <dbReference type="NCBI Taxonomy" id="2665158"/>
    <lineage>
        <taxon>Bacteria</taxon>
        <taxon>Bacillati</taxon>
        <taxon>Actinomycetota</taxon>
        <taxon>Actinomycetes</taxon>
        <taxon>Nakamurellales</taxon>
        <taxon>Nakamurellaceae</taxon>
        <taxon>Nakamurella</taxon>
    </lineage>
</organism>
<feature type="chain" id="PRO_5029754392" evidence="1">
    <location>
        <begin position="19"/>
        <end position="242"/>
    </location>
</feature>
<evidence type="ECO:0000313" key="3">
    <source>
        <dbReference type="Proteomes" id="UP000460221"/>
    </source>
</evidence>
<reference evidence="2 3" key="1">
    <citation type="submission" date="2019-11" db="EMBL/GenBank/DDBJ databases">
        <authorList>
            <person name="Jiang L.-Q."/>
        </authorList>
    </citation>
    <scope>NUCLEOTIDE SEQUENCE [LARGE SCALE GENOMIC DNA]</scope>
    <source>
        <strain evidence="2 3">YIM 132087</strain>
    </source>
</reference>
<comment type="caution">
    <text evidence="2">The sequence shown here is derived from an EMBL/GenBank/DDBJ whole genome shotgun (WGS) entry which is preliminary data.</text>
</comment>
<sequence>MVSTVVMALIGVVPVVGAATVPAGAAVTSASAAAGSLSIASSQAEVRIGQSTIVSGTAKSASGDRVAGGVIELWTRPVGSTAWSHVQNTRSNALGHFTFRYTPDQARVLQARLPGNAVVSPVATVGVRMGFDSFYAQGCYVGAPYIAMVGKAPKEAAGTIVTAEFYFNDLTVFWKRQSVGRVAADGSFYLSFSMSKGPWSVRAVLVGAPNVKGAVGPVWWVEVPLASPGNPEGCIPGRPATD</sequence>
<dbReference type="EMBL" id="WLYK01000001">
    <property type="protein sequence ID" value="MTD13629.1"/>
    <property type="molecule type" value="Genomic_DNA"/>
</dbReference>
<feature type="signal peptide" evidence="1">
    <location>
        <begin position="1"/>
        <end position="18"/>
    </location>
</feature>
<keyword evidence="1" id="KW-0732">Signal</keyword>
<protein>
    <submittedName>
        <fullName evidence="2">Uncharacterized protein</fullName>
    </submittedName>
</protein>
<accession>A0A7K1FJL4</accession>